<dbReference type="AlphaFoldDB" id="W3WLD2"/>
<evidence type="ECO:0000256" key="2">
    <source>
        <dbReference type="ARBA" id="ARBA00023043"/>
    </source>
</evidence>
<dbReference type="KEGG" id="pfy:PFICI_13058"/>
<dbReference type="Pfam" id="PF12796">
    <property type="entry name" value="Ank_2"/>
    <property type="match status" value="1"/>
</dbReference>
<protein>
    <recommendedName>
        <fullName evidence="6">F-box domain-containing protein</fullName>
    </recommendedName>
</protein>
<dbReference type="Proteomes" id="UP000030651">
    <property type="component" value="Unassembled WGS sequence"/>
</dbReference>
<organism evidence="4 5">
    <name type="scientific">Pestalotiopsis fici (strain W106-1 / CGMCC3.15140)</name>
    <dbReference type="NCBI Taxonomy" id="1229662"/>
    <lineage>
        <taxon>Eukaryota</taxon>
        <taxon>Fungi</taxon>
        <taxon>Dikarya</taxon>
        <taxon>Ascomycota</taxon>
        <taxon>Pezizomycotina</taxon>
        <taxon>Sordariomycetes</taxon>
        <taxon>Xylariomycetidae</taxon>
        <taxon>Amphisphaeriales</taxon>
        <taxon>Sporocadaceae</taxon>
        <taxon>Pestalotiopsis</taxon>
    </lineage>
</organism>
<evidence type="ECO:0000313" key="4">
    <source>
        <dbReference type="EMBL" id="ETS74574.1"/>
    </source>
</evidence>
<dbReference type="PANTHER" id="PTHR24198:SF165">
    <property type="entry name" value="ANKYRIN REPEAT-CONTAINING PROTEIN-RELATED"/>
    <property type="match status" value="1"/>
</dbReference>
<evidence type="ECO:0000313" key="5">
    <source>
        <dbReference type="Proteomes" id="UP000030651"/>
    </source>
</evidence>
<feature type="region of interest" description="Disordered" evidence="3">
    <location>
        <begin position="372"/>
        <end position="412"/>
    </location>
</feature>
<reference evidence="5" key="1">
    <citation type="journal article" date="2015" name="BMC Genomics">
        <title>Genomic and transcriptomic analysis of the endophytic fungus Pestalotiopsis fici reveals its lifestyle and high potential for synthesis of natural products.</title>
        <authorList>
            <person name="Wang X."/>
            <person name="Zhang X."/>
            <person name="Liu L."/>
            <person name="Xiang M."/>
            <person name="Wang W."/>
            <person name="Sun X."/>
            <person name="Che Y."/>
            <person name="Guo L."/>
            <person name="Liu G."/>
            <person name="Guo L."/>
            <person name="Wang C."/>
            <person name="Yin W.B."/>
            <person name="Stadler M."/>
            <person name="Zhang X."/>
            <person name="Liu X."/>
        </authorList>
    </citation>
    <scope>NUCLEOTIDE SEQUENCE [LARGE SCALE GENOMIC DNA]</scope>
    <source>
        <strain evidence="5">W106-1 / CGMCC3.15140</strain>
    </source>
</reference>
<sequence length="461" mass="51997">MPDLGTLPNELLHLIAGSVIENWVAETRDYSKIDEVAHERGHELAEWHLSKLSRTSRHFHQIFNPYLYQSNRDHRASYAVGWAVQHRSFETLEKSLSYGLDINRHIQSRNITMERRDLGNQPLSWVFRPIELAVARRHRDILKWLLDHGADPDPGRIEDDLYGNEDARSRGSNTLDSPLHQVLGGTHDEEAALMLIDHGARVYFVRPTDLDSREVDMFTTALHLASLHGLSRVVKRLLLDSTIEIDYRDYRSLTALRYAVTSSHSRVATINSLLQHGANPTSKGVRPFNLSTMLEAAIHKGSLENVLALMQGLADYLPPRKAPRSWSYCYLSNLIAASASRMKDFEFPHGDGETEEITAILTKLVHIGVDFNNPPPPYERSDDDDDEGDDKEADEEADEEANREVYEGPAGKSIPNTTSGFCLPLLPHVTLDCIWTGGKKSIKPNLETYSSLRASYVRSVS</sequence>
<dbReference type="eggNOG" id="ENOG502TE7C">
    <property type="taxonomic scope" value="Eukaryota"/>
</dbReference>
<dbReference type="SUPFAM" id="SSF48403">
    <property type="entry name" value="Ankyrin repeat"/>
    <property type="match status" value="1"/>
</dbReference>
<dbReference type="PANTHER" id="PTHR24198">
    <property type="entry name" value="ANKYRIN REPEAT AND PROTEIN KINASE DOMAIN-CONTAINING PROTEIN"/>
    <property type="match status" value="1"/>
</dbReference>
<evidence type="ECO:0000256" key="3">
    <source>
        <dbReference type="SAM" id="MobiDB-lite"/>
    </source>
</evidence>
<dbReference type="SMART" id="SM00248">
    <property type="entry name" value="ANK"/>
    <property type="match status" value="5"/>
</dbReference>
<keyword evidence="2" id="KW-0040">ANK repeat</keyword>
<dbReference type="Gene3D" id="1.25.40.20">
    <property type="entry name" value="Ankyrin repeat-containing domain"/>
    <property type="match status" value="1"/>
</dbReference>
<feature type="compositionally biased region" description="Acidic residues" evidence="3">
    <location>
        <begin position="381"/>
        <end position="399"/>
    </location>
</feature>
<name>W3WLD2_PESFW</name>
<keyword evidence="5" id="KW-1185">Reference proteome</keyword>
<evidence type="ECO:0008006" key="6">
    <source>
        <dbReference type="Google" id="ProtNLM"/>
    </source>
</evidence>
<dbReference type="GeneID" id="19278071"/>
<gene>
    <name evidence="4" type="ORF">PFICI_13058</name>
</gene>
<dbReference type="OrthoDB" id="341259at2759"/>
<dbReference type="Pfam" id="PF00023">
    <property type="entry name" value="Ank"/>
    <property type="match status" value="1"/>
</dbReference>
<dbReference type="InParanoid" id="W3WLD2"/>
<keyword evidence="1" id="KW-0677">Repeat</keyword>
<accession>W3WLD2</accession>
<dbReference type="InterPro" id="IPR002110">
    <property type="entry name" value="Ankyrin_rpt"/>
</dbReference>
<evidence type="ECO:0000256" key="1">
    <source>
        <dbReference type="ARBA" id="ARBA00022737"/>
    </source>
</evidence>
<dbReference type="HOGENOM" id="CLU_060156_0_0_1"/>
<dbReference type="EMBL" id="KI912119">
    <property type="protein sequence ID" value="ETS74574.1"/>
    <property type="molecule type" value="Genomic_DNA"/>
</dbReference>
<dbReference type="RefSeq" id="XP_007839830.1">
    <property type="nucleotide sequence ID" value="XM_007841639.1"/>
</dbReference>
<proteinExistence type="predicted"/>
<dbReference type="InterPro" id="IPR036770">
    <property type="entry name" value="Ankyrin_rpt-contain_sf"/>
</dbReference>